<accession>A0A3L6SKS0</accession>
<evidence type="ECO:0000313" key="1">
    <source>
        <dbReference type="EMBL" id="RLN22404.1"/>
    </source>
</evidence>
<dbReference type="Proteomes" id="UP000275267">
    <property type="component" value="Unassembled WGS sequence"/>
</dbReference>
<dbReference type="AlphaFoldDB" id="A0A3L6SKS0"/>
<sequence length="55" mass="6559">MLYAYHISIPIYQHEARIAICKDLKQGQRLTILRKEVTSHTSLRFHHGRRRGSDR</sequence>
<organism evidence="1 2">
    <name type="scientific">Panicum miliaceum</name>
    <name type="common">Proso millet</name>
    <name type="synonym">Broomcorn millet</name>
    <dbReference type="NCBI Taxonomy" id="4540"/>
    <lineage>
        <taxon>Eukaryota</taxon>
        <taxon>Viridiplantae</taxon>
        <taxon>Streptophyta</taxon>
        <taxon>Embryophyta</taxon>
        <taxon>Tracheophyta</taxon>
        <taxon>Spermatophyta</taxon>
        <taxon>Magnoliopsida</taxon>
        <taxon>Liliopsida</taxon>
        <taxon>Poales</taxon>
        <taxon>Poaceae</taxon>
        <taxon>PACMAD clade</taxon>
        <taxon>Panicoideae</taxon>
        <taxon>Panicodae</taxon>
        <taxon>Paniceae</taxon>
        <taxon>Panicinae</taxon>
        <taxon>Panicum</taxon>
        <taxon>Panicum sect. Panicum</taxon>
    </lineage>
</organism>
<comment type="caution">
    <text evidence="1">The sequence shown here is derived from an EMBL/GenBank/DDBJ whole genome shotgun (WGS) entry which is preliminary data.</text>
</comment>
<proteinExistence type="predicted"/>
<gene>
    <name evidence="1" type="ORF">C2845_PM07G18130</name>
</gene>
<reference evidence="2" key="1">
    <citation type="journal article" date="2019" name="Nat. Commun.">
        <title>The genome of broomcorn millet.</title>
        <authorList>
            <person name="Zou C."/>
            <person name="Miki D."/>
            <person name="Li D."/>
            <person name="Tang Q."/>
            <person name="Xiao L."/>
            <person name="Rajput S."/>
            <person name="Deng P."/>
            <person name="Jia W."/>
            <person name="Huang R."/>
            <person name="Zhang M."/>
            <person name="Sun Y."/>
            <person name="Hu J."/>
            <person name="Fu X."/>
            <person name="Schnable P.S."/>
            <person name="Li F."/>
            <person name="Zhang H."/>
            <person name="Feng B."/>
            <person name="Zhu X."/>
            <person name="Liu R."/>
            <person name="Schnable J.C."/>
            <person name="Zhu J.-K."/>
            <person name="Zhang H."/>
        </authorList>
    </citation>
    <scope>NUCLEOTIDE SEQUENCE [LARGE SCALE GENOMIC DNA]</scope>
</reference>
<dbReference type="EMBL" id="PQIB02000004">
    <property type="protein sequence ID" value="RLN22404.1"/>
    <property type="molecule type" value="Genomic_DNA"/>
</dbReference>
<name>A0A3L6SKS0_PANMI</name>
<protein>
    <submittedName>
        <fullName evidence="1">Uncharacterized protein</fullName>
    </submittedName>
</protein>
<keyword evidence="2" id="KW-1185">Reference proteome</keyword>
<evidence type="ECO:0000313" key="2">
    <source>
        <dbReference type="Proteomes" id="UP000275267"/>
    </source>
</evidence>